<reference evidence="2 3" key="1">
    <citation type="submission" date="2019-03" db="EMBL/GenBank/DDBJ databases">
        <title>Genomic Encyclopedia of Type Strains, Phase IV (KMG-IV): sequencing the most valuable type-strain genomes for metagenomic binning, comparative biology and taxonomic classification.</title>
        <authorList>
            <person name="Goeker M."/>
        </authorList>
    </citation>
    <scope>NUCLEOTIDE SEQUENCE [LARGE SCALE GENOMIC DNA]</scope>
    <source>
        <strain evidence="2 3">DSM 21153</strain>
    </source>
</reference>
<keyword evidence="3" id="KW-1185">Reference proteome</keyword>
<name>A0A4V2R358_9RHOB</name>
<feature type="transmembrane region" description="Helical" evidence="1">
    <location>
        <begin position="6"/>
        <end position="26"/>
    </location>
</feature>
<proteinExistence type="predicted"/>
<accession>A0A4V2R358</accession>
<feature type="transmembrane region" description="Helical" evidence="1">
    <location>
        <begin position="47"/>
        <end position="70"/>
    </location>
</feature>
<dbReference type="Proteomes" id="UP000295277">
    <property type="component" value="Unassembled WGS sequence"/>
</dbReference>
<gene>
    <name evidence="2" type="ORF">EV216_14411</name>
</gene>
<keyword evidence="1" id="KW-1133">Transmembrane helix</keyword>
<dbReference type="OrthoDB" id="7875737at2"/>
<sequence>MGALIWIGAVVSLAGLAGIVRVIFQVREARGADLPEDDLRARLQKAVALNMAALGMSALGLMMVVIGITLG</sequence>
<dbReference type="RefSeq" id="WP_132697105.1">
    <property type="nucleotide sequence ID" value="NZ_SLVM01000044.1"/>
</dbReference>
<dbReference type="EMBL" id="SLVM01000044">
    <property type="protein sequence ID" value="TCM75063.1"/>
    <property type="molecule type" value="Genomic_DNA"/>
</dbReference>
<protein>
    <submittedName>
        <fullName evidence="2">Uncharacterized protein</fullName>
    </submittedName>
</protein>
<comment type="caution">
    <text evidence="2">The sequence shown here is derived from an EMBL/GenBank/DDBJ whole genome shotgun (WGS) entry which is preliminary data.</text>
</comment>
<keyword evidence="1" id="KW-0812">Transmembrane</keyword>
<dbReference type="AlphaFoldDB" id="A0A4V2R358"/>
<organism evidence="2 3">
    <name type="scientific">Rhodovulum steppense</name>
    <dbReference type="NCBI Taxonomy" id="540251"/>
    <lineage>
        <taxon>Bacteria</taxon>
        <taxon>Pseudomonadati</taxon>
        <taxon>Pseudomonadota</taxon>
        <taxon>Alphaproteobacteria</taxon>
        <taxon>Rhodobacterales</taxon>
        <taxon>Paracoccaceae</taxon>
        <taxon>Rhodovulum</taxon>
    </lineage>
</organism>
<evidence type="ECO:0000256" key="1">
    <source>
        <dbReference type="SAM" id="Phobius"/>
    </source>
</evidence>
<evidence type="ECO:0000313" key="3">
    <source>
        <dbReference type="Proteomes" id="UP000295277"/>
    </source>
</evidence>
<keyword evidence="1" id="KW-0472">Membrane</keyword>
<evidence type="ECO:0000313" key="2">
    <source>
        <dbReference type="EMBL" id="TCM75063.1"/>
    </source>
</evidence>